<dbReference type="InterPro" id="IPR008928">
    <property type="entry name" value="6-hairpin_glycosidase_sf"/>
</dbReference>
<dbReference type="GO" id="GO:0004553">
    <property type="term" value="F:hydrolase activity, hydrolyzing O-glycosyl compounds"/>
    <property type="evidence" value="ECO:0007669"/>
    <property type="project" value="InterPro"/>
</dbReference>
<dbReference type="Pfam" id="PF01270">
    <property type="entry name" value="Glyco_hydro_8"/>
    <property type="match status" value="1"/>
</dbReference>
<keyword evidence="2" id="KW-0378">Hydrolase</keyword>
<dbReference type="GO" id="GO:0005975">
    <property type="term" value="P:carbohydrate metabolic process"/>
    <property type="evidence" value="ECO:0007669"/>
    <property type="project" value="InterPro"/>
</dbReference>
<dbReference type="SUPFAM" id="SSF48208">
    <property type="entry name" value="Six-hairpin glycosidases"/>
    <property type="match status" value="1"/>
</dbReference>
<sequence>MSRSRRARCAAALSATAVLTTCVWTGLTPAAGAADGPAVPFGSHSFAYAAGTLAPSGGQAAADRAVIDFYTKWKSNFIKQNCGNGWYEVYAADADHPYVAEAQGYGLVITALMAGADADAKKIFDGILKYVLAHPSVNNPDLHAAEQDTGCRSVNGSDSATDGDLDIAYGLLLAHKQWGSGGTYNYQSLANRRINAIKASEVHSGSKLMKLGDWSSGSYDQISRTSDWIPGHFKAFRKATGDSTWDAVLTKTQSVIGSLQSKHASATGLLPDFVVNTTTTPKPAAGEVLEDAHDGDYNWNACRDPWRLGTDAVVNNDSASRTAVRKMNSWIKTKAANDPAKIRDGYKLNGTSFGTGNEPAFFAPFAVAAMTDPASQAWLDALWQKMLATTPSGTDYYSTSVQLQTMLVVTHNYWTP</sequence>
<gene>
    <name evidence="5" type="ORF">HA039_01710</name>
</gene>
<dbReference type="RefSeq" id="WP_167022697.1">
    <property type="nucleotide sequence ID" value="NZ_CP050177.1"/>
</dbReference>
<dbReference type="Proteomes" id="UP000501179">
    <property type="component" value="Chromosome"/>
</dbReference>
<evidence type="ECO:0000313" key="6">
    <source>
        <dbReference type="Proteomes" id="UP000501179"/>
    </source>
</evidence>
<dbReference type="PRINTS" id="PR00735">
    <property type="entry name" value="GLHYDRLASE8"/>
</dbReference>
<dbReference type="Gene3D" id="1.50.10.10">
    <property type="match status" value="1"/>
</dbReference>
<reference evidence="5 6" key="1">
    <citation type="submission" date="2020-03" db="EMBL/GenBank/DDBJ databases">
        <title>A novel species.</title>
        <authorList>
            <person name="Gao J."/>
        </authorList>
    </citation>
    <scope>NUCLEOTIDE SEQUENCE [LARGE SCALE GENOMIC DNA]</scope>
    <source>
        <strain evidence="5 6">QMT-12</strain>
    </source>
</reference>
<proteinExistence type="inferred from homology"/>
<comment type="similarity">
    <text evidence="1">Belongs to the glycosyl hydrolase 8 (cellulase D) family.</text>
</comment>
<evidence type="ECO:0000256" key="2">
    <source>
        <dbReference type="ARBA" id="ARBA00022801"/>
    </source>
</evidence>
<keyword evidence="6" id="KW-1185">Reference proteome</keyword>
<accession>A0A6G9GSF9</accession>
<feature type="signal peptide" evidence="4">
    <location>
        <begin position="1"/>
        <end position="33"/>
    </location>
</feature>
<dbReference type="InterPro" id="IPR012341">
    <property type="entry name" value="6hp_glycosidase-like_sf"/>
</dbReference>
<evidence type="ECO:0000256" key="3">
    <source>
        <dbReference type="ARBA" id="ARBA00023295"/>
    </source>
</evidence>
<protein>
    <submittedName>
        <fullName evidence="5">Beta-glucanase</fullName>
    </submittedName>
</protein>
<keyword evidence="4" id="KW-0732">Signal</keyword>
<dbReference type="AlphaFoldDB" id="A0A6G9GSF9"/>
<evidence type="ECO:0000313" key="5">
    <source>
        <dbReference type="EMBL" id="QIQ01188.1"/>
    </source>
</evidence>
<evidence type="ECO:0000256" key="1">
    <source>
        <dbReference type="ARBA" id="ARBA00009209"/>
    </source>
</evidence>
<dbReference type="EMBL" id="CP050177">
    <property type="protein sequence ID" value="QIQ01188.1"/>
    <property type="molecule type" value="Genomic_DNA"/>
</dbReference>
<keyword evidence="3" id="KW-0326">Glycosidase</keyword>
<dbReference type="KEGG" id="slia:HA039_01710"/>
<organism evidence="5 6">
    <name type="scientific">Streptomyces liangshanensis</name>
    <dbReference type="NCBI Taxonomy" id="2717324"/>
    <lineage>
        <taxon>Bacteria</taxon>
        <taxon>Bacillati</taxon>
        <taxon>Actinomycetota</taxon>
        <taxon>Actinomycetes</taxon>
        <taxon>Kitasatosporales</taxon>
        <taxon>Streptomycetaceae</taxon>
        <taxon>Streptomyces</taxon>
    </lineage>
</organism>
<name>A0A6G9GSF9_9ACTN</name>
<evidence type="ECO:0000256" key="4">
    <source>
        <dbReference type="SAM" id="SignalP"/>
    </source>
</evidence>
<feature type="chain" id="PRO_5026150433" evidence="4">
    <location>
        <begin position="34"/>
        <end position="416"/>
    </location>
</feature>
<dbReference type="InterPro" id="IPR002037">
    <property type="entry name" value="Glyco_hydro_8"/>
</dbReference>